<dbReference type="GO" id="GO:0016020">
    <property type="term" value="C:membrane"/>
    <property type="evidence" value="ECO:0007669"/>
    <property type="project" value="UniProtKB-SubCell"/>
</dbReference>
<dbReference type="CDD" id="cd00082">
    <property type="entry name" value="HisKA"/>
    <property type="match status" value="1"/>
</dbReference>
<reference evidence="10 11" key="1">
    <citation type="journal article" date="2012" name="PLoS ONE">
        <title>The purine-utilizing bacterium Clostridium acidurici 9a: a genome-guided metabolic reconsideration.</title>
        <authorList>
            <person name="Hartwich K."/>
            <person name="Poehlein A."/>
            <person name="Daniel R."/>
        </authorList>
    </citation>
    <scope>NUCLEOTIDE SEQUENCE [LARGE SCALE GENOMIC DNA]</scope>
    <source>
        <strain evidence="11">ATCC 7906 / DSM 604 / BCRC 14475 / CIP 104303 / KCTC 5404 / NCIMB 10678 / 9a</strain>
    </source>
</reference>
<dbReference type="InterPro" id="IPR003594">
    <property type="entry name" value="HATPase_dom"/>
</dbReference>
<dbReference type="PANTHER" id="PTHR43547:SF2">
    <property type="entry name" value="HYBRID SIGNAL TRANSDUCTION HISTIDINE KINASE C"/>
    <property type="match status" value="1"/>
</dbReference>
<dbReference type="CDD" id="cd00075">
    <property type="entry name" value="HATPase"/>
    <property type="match status" value="1"/>
</dbReference>
<feature type="transmembrane region" description="Helical" evidence="8">
    <location>
        <begin position="223"/>
        <end position="244"/>
    </location>
</feature>
<evidence type="ECO:0000256" key="8">
    <source>
        <dbReference type="SAM" id="Phobius"/>
    </source>
</evidence>
<accession>K0B2A1</accession>
<feature type="transmembrane region" description="Helical" evidence="8">
    <location>
        <begin position="65"/>
        <end position="89"/>
    </location>
</feature>
<evidence type="ECO:0000313" key="11">
    <source>
        <dbReference type="Proteomes" id="UP000006094"/>
    </source>
</evidence>
<dbReference type="RefSeq" id="WP_014968753.1">
    <property type="nucleotide sequence ID" value="NC_018664.1"/>
</dbReference>
<dbReference type="InterPro" id="IPR033425">
    <property type="entry name" value="MASE3"/>
</dbReference>
<feature type="transmembrane region" description="Helical" evidence="8">
    <location>
        <begin position="35"/>
        <end position="58"/>
    </location>
</feature>
<comment type="subcellular location">
    <subcellularLocation>
        <location evidence="2">Membrane</location>
    </subcellularLocation>
</comment>
<sequence>MFAEIFDKRKALKFLFTLCLFFLMYYIYFHDLKSFLFITDSLEALMGFIIATIAINTYNISRNKIFTFLAISLGFFSITEVASVLFNYYNYLDTLLSEHMYIQIFGSYLKIFSIILSYKFYDKYINFKLINLLYFIAVLSFLLLLFVFNVFPSIYTTVFLNFTIKDLLNFILYMISLYSLYMFYKNDDNLNLSDMRILMYIAFFFNFAITLFCLHRTGKPSSIFRFAANISLLVHLYFMCKVIIQAVLVKPYNMLFYDLDKKSKELEKSKDLYKGLVDSLPASVLIRKNNKILFSNVTSLNLFKCNEKDGLKGKDITSMIPSDHIIDFMKNSKSRKDSFETKFKTYDEDTFDAMVSEINVTFEDSQCVLALIRDISERKKIDELNMKLQKKIEEDNLRTEFFSNLSHELKTPINVIYSILQLEDIYIKNRDIDGIEKHNHVLKQNCFRLLRICNNLIDVTRIDGGFFKPNMKCKNIVHTIESIVDSVVYYIGSKNMEIVFDTQSEEIYTLYDEDLVERIILNLISNSLKYGNQYGNIWVNIYDEQENIKIIFKDDGPGIAKDECENIFERFVQVDRSFTRKCEGSGLGLSLVKSLIELHNGSITLNSGEGLGCEFIIRLPKYSDLIIDEVAVSNDKVLENNDLVDKVQIEFSDIYL</sequence>
<evidence type="ECO:0000256" key="2">
    <source>
        <dbReference type="ARBA" id="ARBA00004370"/>
    </source>
</evidence>
<keyword evidence="11" id="KW-1185">Reference proteome</keyword>
<feature type="transmembrane region" description="Helical" evidence="8">
    <location>
        <begin position="133"/>
        <end position="155"/>
    </location>
</feature>
<keyword evidence="8" id="KW-0472">Membrane</keyword>
<dbReference type="OrthoDB" id="9813151at2"/>
<keyword evidence="7" id="KW-0902">Two-component regulatory system</keyword>
<dbReference type="Pfam" id="PF17159">
    <property type="entry name" value="MASE3"/>
    <property type="match status" value="1"/>
</dbReference>
<evidence type="ECO:0000313" key="10">
    <source>
        <dbReference type="EMBL" id="AFS79619.1"/>
    </source>
</evidence>
<evidence type="ECO:0000256" key="7">
    <source>
        <dbReference type="ARBA" id="ARBA00023012"/>
    </source>
</evidence>
<dbReference type="InterPro" id="IPR003661">
    <property type="entry name" value="HisK_dim/P_dom"/>
</dbReference>
<evidence type="ECO:0000256" key="1">
    <source>
        <dbReference type="ARBA" id="ARBA00000085"/>
    </source>
</evidence>
<feature type="transmembrane region" description="Helical" evidence="8">
    <location>
        <begin position="167"/>
        <end position="185"/>
    </location>
</feature>
<comment type="catalytic activity">
    <reaction evidence="1">
        <text>ATP + protein L-histidine = ADP + protein N-phospho-L-histidine.</text>
        <dbReference type="EC" id="2.7.13.3"/>
    </reaction>
</comment>
<dbReference type="KEGG" id="cad:Curi_c26240"/>
<dbReference type="EC" id="2.7.13.3" evidence="3"/>
<keyword evidence="4" id="KW-0597">Phosphoprotein</keyword>
<dbReference type="Proteomes" id="UP000006094">
    <property type="component" value="Chromosome"/>
</dbReference>
<evidence type="ECO:0000256" key="5">
    <source>
        <dbReference type="ARBA" id="ARBA00022679"/>
    </source>
</evidence>
<dbReference type="GO" id="GO:0000155">
    <property type="term" value="F:phosphorelay sensor kinase activity"/>
    <property type="evidence" value="ECO:0007669"/>
    <property type="project" value="InterPro"/>
</dbReference>
<dbReference type="InterPro" id="IPR035965">
    <property type="entry name" value="PAS-like_dom_sf"/>
</dbReference>
<keyword evidence="6 10" id="KW-0418">Kinase</keyword>
<dbReference type="SMART" id="SM00388">
    <property type="entry name" value="HisKA"/>
    <property type="match status" value="1"/>
</dbReference>
<keyword evidence="8" id="KW-0812">Transmembrane</keyword>
<dbReference type="EMBL" id="CP003326">
    <property type="protein sequence ID" value="AFS79619.1"/>
    <property type="molecule type" value="Genomic_DNA"/>
</dbReference>
<dbReference type="InterPro" id="IPR005467">
    <property type="entry name" value="His_kinase_dom"/>
</dbReference>
<dbReference type="SMART" id="SM00387">
    <property type="entry name" value="HATPase_c"/>
    <property type="match status" value="1"/>
</dbReference>
<name>K0B2A1_GOTA9</name>
<evidence type="ECO:0000256" key="3">
    <source>
        <dbReference type="ARBA" id="ARBA00012438"/>
    </source>
</evidence>
<dbReference type="PANTHER" id="PTHR43547">
    <property type="entry name" value="TWO-COMPONENT HISTIDINE KINASE"/>
    <property type="match status" value="1"/>
</dbReference>
<dbReference type="SUPFAM" id="SSF55785">
    <property type="entry name" value="PYP-like sensor domain (PAS domain)"/>
    <property type="match status" value="1"/>
</dbReference>
<feature type="transmembrane region" description="Helical" evidence="8">
    <location>
        <begin position="197"/>
        <end position="217"/>
    </location>
</feature>
<dbReference type="PROSITE" id="PS50109">
    <property type="entry name" value="HIS_KIN"/>
    <property type="match status" value="1"/>
</dbReference>
<dbReference type="SUPFAM" id="SSF47384">
    <property type="entry name" value="Homodimeric domain of signal transducing histidine kinase"/>
    <property type="match status" value="1"/>
</dbReference>
<organism evidence="10 11">
    <name type="scientific">Gottschalkia acidurici (strain ATCC 7906 / DSM 604 / BCRC 14475 / CIP 104303 / KCTC 5404 / NCIMB 10678 / 9a)</name>
    <name type="common">Clostridium acidurici</name>
    <dbReference type="NCBI Taxonomy" id="1128398"/>
    <lineage>
        <taxon>Bacteria</taxon>
        <taxon>Bacillati</taxon>
        <taxon>Bacillota</taxon>
        <taxon>Tissierellia</taxon>
        <taxon>Tissierellales</taxon>
        <taxon>Gottschalkiaceae</taxon>
        <taxon>Gottschalkia</taxon>
    </lineage>
</organism>
<dbReference type="SUPFAM" id="SSF55874">
    <property type="entry name" value="ATPase domain of HSP90 chaperone/DNA topoisomerase II/histidine kinase"/>
    <property type="match status" value="1"/>
</dbReference>
<protein>
    <recommendedName>
        <fullName evidence="3">histidine kinase</fullName>
        <ecNumber evidence="3">2.7.13.3</ecNumber>
    </recommendedName>
</protein>
<dbReference type="PRINTS" id="PR00344">
    <property type="entry name" value="BCTRLSENSOR"/>
</dbReference>
<keyword evidence="5 10" id="KW-0808">Transferase</keyword>
<keyword evidence="8" id="KW-1133">Transmembrane helix</keyword>
<evidence type="ECO:0000256" key="4">
    <source>
        <dbReference type="ARBA" id="ARBA00022553"/>
    </source>
</evidence>
<proteinExistence type="predicted"/>
<dbReference type="Gene3D" id="1.10.287.130">
    <property type="match status" value="1"/>
</dbReference>
<dbReference type="Gene3D" id="3.30.450.20">
    <property type="entry name" value="PAS domain"/>
    <property type="match status" value="1"/>
</dbReference>
<gene>
    <name evidence="10" type="ordered locus">Curi_c26240</name>
</gene>
<feature type="domain" description="Histidine kinase" evidence="9">
    <location>
        <begin position="404"/>
        <end position="623"/>
    </location>
</feature>
<dbReference type="HOGENOM" id="CLU_000445_89_20_9"/>
<dbReference type="STRING" id="1128398.Curi_c26240"/>
<dbReference type="InterPro" id="IPR036097">
    <property type="entry name" value="HisK_dim/P_sf"/>
</dbReference>
<evidence type="ECO:0000259" key="9">
    <source>
        <dbReference type="PROSITE" id="PS50109"/>
    </source>
</evidence>
<dbReference type="eggNOG" id="COG2205">
    <property type="taxonomic scope" value="Bacteria"/>
</dbReference>
<dbReference type="InterPro" id="IPR004358">
    <property type="entry name" value="Sig_transdc_His_kin-like_C"/>
</dbReference>
<dbReference type="InterPro" id="IPR036890">
    <property type="entry name" value="HATPase_C_sf"/>
</dbReference>
<dbReference type="FunFam" id="3.30.565.10:FF:000006">
    <property type="entry name" value="Sensor histidine kinase WalK"/>
    <property type="match status" value="1"/>
</dbReference>
<evidence type="ECO:0000256" key="6">
    <source>
        <dbReference type="ARBA" id="ARBA00022777"/>
    </source>
</evidence>
<dbReference type="Pfam" id="PF02518">
    <property type="entry name" value="HATPase_c"/>
    <property type="match status" value="1"/>
</dbReference>
<dbReference type="Gene3D" id="3.30.565.10">
    <property type="entry name" value="Histidine kinase-like ATPase, C-terminal domain"/>
    <property type="match status" value="1"/>
</dbReference>
<dbReference type="AlphaFoldDB" id="K0B2A1"/>
<feature type="transmembrane region" description="Helical" evidence="8">
    <location>
        <begin position="12"/>
        <end position="29"/>
    </location>
</feature>
<dbReference type="Pfam" id="PF00512">
    <property type="entry name" value="HisKA"/>
    <property type="match status" value="1"/>
</dbReference>